<organism evidence="3 4">
    <name type="scientific">Aspergillus leporis</name>
    <dbReference type="NCBI Taxonomy" id="41062"/>
    <lineage>
        <taxon>Eukaryota</taxon>
        <taxon>Fungi</taxon>
        <taxon>Dikarya</taxon>
        <taxon>Ascomycota</taxon>
        <taxon>Pezizomycotina</taxon>
        <taxon>Eurotiomycetes</taxon>
        <taxon>Eurotiomycetidae</taxon>
        <taxon>Eurotiales</taxon>
        <taxon>Aspergillaceae</taxon>
        <taxon>Aspergillus</taxon>
        <taxon>Aspergillus subgen. Circumdati</taxon>
    </lineage>
</organism>
<reference evidence="3 4" key="1">
    <citation type="submission" date="2019-04" db="EMBL/GenBank/DDBJ databases">
        <title>Friends and foes A comparative genomics study of 23 Aspergillus species from section Flavi.</title>
        <authorList>
            <consortium name="DOE Joint Genome Institute"/>
            <person name="Kjaerbolling I."/>
            <person name="Vesth T."/>
            <person name="Frisvad J.C."/>
            <person name="Nybo J.L."/>
            <person name="Theobald S."/>
            <person name="Kildgaard S."/>
            <person name="Isbrandt T."/>
            <person name="Kuo A."/>
            <person name="Sato A."/>
            <person name="Lyhne E.K."/>
            <person name="Kogle M.E."/>
            <person name="Wiebenga A."/>
            <person name="Kun R.S."/>
            <person name="Lubbers R.J."/>
            <person name="Makela M.R."/>
            <person name="Barry K."/>
            <person name="Chovatia M."/>
            <person name="Clum A."/>
            <person name="Daum C."/>
            <person name="Haridas S."/>
            <person name="He G."/>
            <person name="LaButti K."/>
            <person name="Lipzen A."/>
            <person name="Mondo S."/>
            <person name="Riley R."/>
            <person name="Salamov A."/>
            <person name="Simmons B.A."/>
            <person name="Magnuson J.K."/>
            <person name="Henrissat B."/>
            <person name="Mortensen U.H."/>
            <person name="Larsen T.O."/>
            <person name="Devries R.P."/>
            <person name="Grigoriev I.V."/>
            <person name="Machida M."/>
            <person name="Baker S.E."/>
            <person name="Andersen M.R."/>
        </authorList>
    </citation>
    <scope>NUCLEOTIDE SEQUENCE [LARGE SCALE GENOMIC DNA]</scope>
    <source>
        <strain evidence="3 4">CBS 151.66</strain>
    </source>
</reference>
<feature type="compositionally biased region" description="Pro residues" evidence="1">
    <location>
        <begin position="262"/>
        <end position="272"/>
    </location>
</feature>
<evidence type="ECO:0000259" key="2">
    <source>
        <dbReference type="Pfam" id="PF26118"/>
    </source>
</evidence>
<evidence type="ECO:0000313" key="4">
    <source>
        <dbReference type="Proteomes" id="UP000326565"/>
    </source>
</evidence>
<name>A0A5N5WYL5_9EURO</name>
<dbReference type="InterPro" id="IPR058348">
    <property type="entry name" value="DUF8035"/>
</dbReference>
<dbReference type="Pfam" id="PF26118">
    <property type="entry name" value="DUF8035"/>
    <property type="match status" value="1"/>
</dbReference>
<feature type="compositionally biased region" description="Basic residues" evidence="1">
    <location>
        <begin position="22"/>
        <end position="34"/>
    </location>
</feature>
<accession>A0A5N5WYL5</accession>
<sequence>MPRRYRLPDYDEDMYEVERDHYQHKHKHRPRGGRHYKEDVIYEQPRAPSPPPVEEFDRLRIRDEPGPELIREPPCETSREFRKVRNDTFKRRRPHRREVAEEEDYVSQDEEMIRKIPESDSEGEMPVIPRRRSAPHRGDVRDEILKHRSRRSEYERDLPPSIDELKQEYRRTQSSPRYHAASRFHPESGPNTDLDEVEEEDEEEDDIFIRKGRRRKPPSKIDLHEDNEDPSSPESDDSADVSLAQMPIHHKRHARAREGYPLPRPPRPPRAPSPEVSFEKPKREKLRPTSQEEIVVEERGGPELPDLVRGPPADPYFRQRQEGFPIPRSRPRSIEHGKEISIHEVMSDGGRMIDEHEVVEEVYDRSRELERSIRETTPKIGGDDWAIITAASKADRDAMLDDIPLGTKEPDLKDRKTKFTVSEERHSESDPDFARGKVGRRYIGMKDQRDGLWTEITKDLVVREAIERSGYEYEETVSSYYVFSYLQFEDVSALVDLSEEIRRARRRRIQEIHRERAPMLPHPPPPVPPAAKPMEPPLMLDRPVSPPFRPREGRRMKERELLEDRRGRPHSGRW</sequence>
<feature type="region of interest" description="Disordered" evidence="1">
    <location>
        <begin position="92"/>
        <end position="353"/>
    </location>
</feature>
<gene>
    <name evidence="3" type="ORF">BDV29DRAFT_6972</name>
</gene>
<feature type="compositionally biased region" description="Basic and acidic residues" evidence="1">
    <location>
        <begin position="136"/>
        <end position="171"/>
    </location>
</feature>
<feature type="compositionally biased region" description="Basic and acidic residues" evidence="1">
    <location>
        <begin position="549"/>
        <end position="566"/>
    </location>
</feature>
<feature type="compositionally biased region" description="Basic and acidic residues" evidence="1">
    <location>
        <begin position="332"/>
        <end position="353"/>
    </location>
</feature>
<feature type="compositionally biased region" description="Pro residues" evidence="1">
    <location>
        <begin position="520"/>
        <end position="536"/>
    </location>
</feature>
<feature type="domain" description="DUF8035" evidence="2">
    <location>
        <begin position="452"/>
        <end position="504"/>
    </location>
</feature>
<proteinExistence type="predicted"/>
<feature type="region of interest" description="Disordered" evidence="1">
    <location>
        <begin position="63"/>
        <end position="82"/>
    </location>
</feature>
<protein>
    <recommendedName>
        <fullName evidence="2">DUF8035 domain-containing protein</fullName>
    </recommendedName>
</protein>
<dbReference type="Proteomes" id="UP000326565">
    <property type="component" value="Unassembled WGS sequence"/>
</dbReference>
<keyword evidence="4" id="KW-1185">Reference proteome</keyword>
<dbReference type="EMBL" id="ML732254">
    <property type="protein sequence ID" value="KAB8072142.1"/>
    <property type="molecule type" value="Genomic_DNA"/>
</dbReference>
<feature type="compositionally biased region" description="Acidic residues" evidence="1">
    <location>
        <begin position="225"/>
        <end position="239"/>
    </location>
</feature>
<feature type="region of interest" description="Disordered" evidence="1">
    <location>
        <begin position="517"/>
        <end position="574"/>
    </location>
</feature>
<dbReference type="OrthoDB" id="5410752at2759"/>
<feature type="region of interest" description="Disordered" evidence="1">
    <location>
        <begin position="21"/>
        <end position="58"/>
    </location>
</feature>
<evidence type="ECO:0000313" key="3">
    <source>
        <dbReference type="EMBL" id="KAB8072142.1"/>
    </source>
</evidence>
<evidence type="ECO:0000256" key="1">
    <source>
        <dbReference type="SAM" id="MobiDB-lite"/>
    </source>
</evidence>
<feature type="compositionally biased region" description="Acidic residues" evidence="1">
    <location>
        <begin position="193"/>
        <end position="206"/>
    </location>
</feature>
<dbReference type="AlphaFoldDB" id="A0A5N5WYL5"/>
<feature type="compositionally biased region" description="Acidic residues" evidence="1">
    <location>
        <begin position="100"/>
        <end position="110"/>
    </location>
</feature>